<dbReference type="OrthoDB" id="6226475at2"/>
<accession>A0A5R9IIB1</accession>
<keyword evidence="1" id="KW-0732">Signal</keyword>
<organism evidence="2 3">
    <name type="scientific">Thalassotalea litorea</name>
    <dbReference type="NCBI Taxonomy" id="2020715"/>
    <lineage>
        <taxon>Bacteria</taxon>
        <taxon>Pseudomonadati</taxon>
        <taxon>Pseudomonadota</taxon>
        <taxon>Gammaproteobacteria</taxon>
        <taxon>Alteromonadales</taxon>
        <taxon>Colwelliaceae</taxon>
        <taxon>Thalassotalea</taxon>
    </lineage>
</organism>
<reference evidence="2 3" key="1">
    <citation type="submission" date="2019-05" db="EMBL/GenBank/DDBJ databases">
        <title>Genome sequences of Thalassotalea litorea 1K03283.</title>
        <authorList>
            <person name="Zhang D."/>
        </authorList>
    </citation>
    <scope>NUCLEOTIDE SEQUENCE [LARGE SCALE GENOMIC DNA]</scope>
    <source>
        <strain evidence="2 3">MCCC 1K03283</strain>
    </source>
</reference>
<keyword evidence="3" id="KW-1185">Reference proteome</keyword>
<feature type="signal peptide" evidence="1">
    <location>
        <begin position="1"/>
        <end position="21"/>
    </location>
</feature>
<protein>
    <submittedName>
        <fullName evidence="2">Uncharacterized protein</fullName>
    </submittedName>
</protein>
<dbReference type="Proteomes" id="UP000307790">
    <property type="component" value="Unassembled WGS sequence"/>
</dbReference>
<sequence>MTLRRLASLFISSAFTFSAFAAENTSTNEQDLVNNFAEIHQNLMAKVAVADMYFGCQLANQDTPQTSDSIETLILRTDKDTLGQQLIDCLGEDSIGSDKALNYGITGCFSDQTKHLAKQEQQQKMTQVAQAIESLDKTERQKSFTQCVNNQALQYLQIEK</sequence>
<comment type="caution">
    <text evidence="2">The sequence shown here is derived from an EMBL/GenBank/DDBJ whole genome shotgun (WGS) entry which is preliminary data.</text>
</comment>
<proteinExistence type="predicted"/>
<feature type="chain" id="PRO_5024326155" evidence="1">
    <location>
        <begin position="22"/>
        <end position="160"/>
    </location>
</feature>
<dbReference type="EMBL" id="VCBC01000007">
    <property type="protein sequence ID" value="TLU65274.1"/>
    <property type="molecule type" value="Genomic_DNA"/>
</dbReference>
<dbReference type="RefSeq" id="WP_138319577.1">
    <property type="nucleotide sequence ID" value="NZ_VCBC01000007.1"/>
</dbReference>
<gene>
    <name evidence="2" type="ORF">FE810_08240</name>
</gene>
<evidence type="ECO:0000256" key="1">
    <source>
        <dbReference type="SAM" id="SignalP"/>
    </source>
</evidence>
<name>A0A5R9IIB1_9GAMM</name>
<evidence type="ECO:0000313" key="2">
    <source>
        <dbReference type="EMBL" id="TLU65274.1"/>
    </source>
</evidence>
<dbReference type="AlphaFoldDB" id="A0A5R9IIB1"/>
<evidence type="ECO:0000313" key="3">
    <source>
        <dbReference type="Proteomes" id="UP000307790"/>
    </source>
</evidence>